<dbReference type="Proteomes" id="UP000814128">
    <property type="component" value="Unassembled WGS sequence"/>
</dbReference>
<name>A0ACB8QC20_9AGAM</name>
<keyword evidence="2" id="KW-1185">Reference proteome</keyword>
<accession>A0ACB8QC20</accession>
<dbReference type="EMBL" id="MU273694">
    <property type="protein sequence ID" value="KAI0029161.1"/>
    <property type="molecule type" value="Genomic_DNA"/>
</dbReference>
<evidence type="ECO:0000313" key="2">
    <source>
        <dbReference type="Proteomes" id="UP000814128"/>
    </source>
</evidence>
<evidence type="ECO:0000313" key="1">
    <source>
        <dbReference type="EMBL" id="KAI0029161.1"/>
    </source>
</evidence>
<sequence length="568" mass="61063">MPEAEAQEKECASRAHAPVPNPQALGRAMEEQVVPNNNLVLVFLALMTTTFLAALDQTIVATALPTIVEGLHGGNEYSWVGSSYLIASAAFTSVYGKLADILGRKAILYPAIVIFLVGSALCGAAQTMTWLIIARAVQGIGGGGIFQMVNVVVGDVVSLEERGKYQGYIGATWGIASIIGPLIGGVLTDHVSWRWCFWINLPTGGGALALLFFFLNLNPHYGKSFREHVSEFDFGGLVLVLAAVVCILMGFNQSETRWNSPATIALLVLGGALLLAFIGWECTTKRSPIIPPRIFRTRTTAIILLTSFLHSFVFFTGAFYLPLYYQVQGASATRAGILMLPYSLTLSFISAVAGYLLAPLGGYRTIIWSSWALAALGYGLMIMLDDMSSLAVQETLPLITGLGIGSLFPIPLIAIQAAMSVKDMATTTGTLGLMRYLLGSSIGVSIGQAIWSSALRSRIAKIADFPANLSPSSLANNVRQLQDITPPELRQQIVHAYTKAISLIWVVNTPLAGLCFFASFFLKQYTLKRVVVRRKRSSTDAEQVANGLEADTKAPSEEAVCVLPKEGI</sequence>
<proteinExistence type="predicted"/>
<comment type="caution">
    <text evidence="1">The sequence shown here is derived from an EMBL/GenBank/DDBJ whole genome shotgun (WGS) entry which is preliminary data.</text>
</comment>
<reference evidence="1" key="1">
    <citation type="submission" date="2021-02" db="EMBL/GenBank/DDBJ databases">
        <authorList>
            <consortium name="DOE Joint Genome Institute"/>
            <person name="Ahrendt S."/>
            <person name="Looney B.P."/>
            <person name="Miyauchi S."/>
            <person name="Morin E."/>
            <person name="Drula E."/>
            <person name="Courty P.E."/>
            <person name="Chicoki N."/>
            <person name="Fauchery L."/>
            <person name="Kohler A."/>
            <person name="Kuo A."/>
            <person name="Labutti K."/>
            <person name="Pangilinan J."/>
            <person name="Lipzen A."/>
            <person name="Riley R."/>
            <person name="Andreopoulos W."/>
            <person name="He G."/>
            <person name="Johnson J."/>
            <person name="Barry K.W."/>
            <person name="Grigoriev I.V."/>
            <person name="Nagy L."/>
            <person name="Hibbett D."/>
            <person name="Henrissat B."/>
            <person name="Matheny P.B."/>
            <person name="Labbe J."/>
            <person name="Martin F."/>
        </authorList>
    </citation>
    <scope>NUCLEOTIDE SEQUENCE</scope>
    <source>
        <strain evidence="1">EC-137</strain>
    </source>
</reference>
<gene>
    <name evidence="1" type="ORF">K488DRAFT_57034</name>
</gene>
<protein>
    <submittedName>
        <fullName evidence="1">Major facilitator superfamily domain-containing protein</fullName>
    </submittedName>
</protein>
<reference evidence="1" key="2">
    <citation type="journal article" date="2022" name="New Phytol.">
        <title>Evolutionary transition to the ectomycorrhizal habit in the genomes of a hyperdiverse lineage of mushroom-forming fungi.</title>
        <authorList>
            <person name="Looney B."/>
            <person name="Miyauchi S."/>
            <person name="Morin E."/>
            <person name="Drula E."/>
            <person name="Courty P.E."/>
            <person name="Kohler A."/>
            <person name="Kuo A."/>
            <person name="LaButti K."/>
            <person name="Pangilinan J."/>
            <person name="Lipzen A."/>
            <person name="Riley R."/>
            <person name="Andreopoulos W."/>
            <person name="He G."/>
            <person name="Johnson J."/>
            <person name="Nolan M."/>
            <person name="Tritt A."/>
            <person name="Barry K.W."/>
            <person name="Grigoriev I.V."/>
            <person name="Nagy L.G."/>
            <person name="Hibbett D."/>
            <person name="Henrissat B."/>
            <person name="Matheny P.B."/>
            <person name="Labbe J."/>
            <person name="Martin F.M."/>
        </authorList>
    </citation>
    <scope>NUCLEOTIDE SEQUENCE</scope>
    <source>
        <strain evidence="1">EC-137</strain>
    </source>
</reference>
<organism evidence="1 2">
    <name type="scientific">Vararia minispora EC-137</name>
    <dbReference type="NCBI Taxonomy" id="1314806"/>
    <lineage>
        <taxon>Eukaryota</taxon>
        <taxon>Fungi</taxon>
        <taxon>Dikarya</taxon>
        <taxon>Basidiomycota</taxon>
        <taxon>Agaricomycotina</taxon>
        <taxon>Agaricomycetes</taxon>
        <taxon>Russulales</taxon>
        <taxon>Lachnocladiaceae</taxon>
        <taxon>Vararia</taxon>
    </lineage>
</organism>